<gene>
    <name evidence="2" type="ORF">ABEG18_23705</name>
</gene>
<evidence type="ECO:0000313" key="2">
    <source>
        <dbReference type="EMBL" id="XBO38664.1"/>
    </source>
</evidence>
<protein>
    <submittedName>
        <fullName evidence="2">Uncharacterized protein</fullName>
    </submittedName>
</protein>
<dbReference type="AlphaFoldDB" id="A0AAU7JF58"/>
<evidence type="ECO:0000256" key="1">
    <source>
        <dbReference type="SAM" id="SignalP"/>
    </source>
</evidence>
<dbReference type="RefSeq" id="WP_406855505.1">
    <property type="nucleotide sequence ID" value="NZ_CP157484.1"/>
</dbReference>
<accession>A0AAU7JF58</accession>
<name>A0AAU7JF58_9HYPH</name>
<keyword evidence="1" id="KW-0732">Signal</keyword>
<proteinExistence type="predicted"/>
<dbReference type="EMBL" id="CP157484">
    <property type="protein sequence ID" value="XBO38664.1"/>
    <property type="molecule type" value="Genomic_DNA"/>
</dbReference>
<feature type="signal peptide" evidence="1">
    <location>
        <begin position="1"/>
        <end position="19"/>
    </location>
</feature>
<feature type="chain" id="PRO_5043997551" evidence="1">
    <location>
        <begin position="20"/>
        <end position="71"/>
    </location>
</feature>
<organism evidence="2">
    <name type="scientific">Alsobacter sp. KACC 23698</name>
    <dbReference type="NCBI Taxonomy" id="3149229"/>
    <lineage>
        <taxon>Bacteria</taxon>
        <taxon>Pseudomonadati</taxon>
        <taxon>Pseudomonadota</taxon>
        <taxon>Alphaproteobacteria</taxon>
        <taxon>Hyphomicrobiales</taxon>
        <taxon>Alsobacteraceae</taxon>
        <taxon>Alsobacter</taxon>
    </lineage>
</organism>
<sequence>MIRVLLAAVLATAPLSALARPRLEKCIQRASQNPELQQSEPRSLGYNKAARAWARKRQAFIDQCVERHRND</sequence>
<reference evidence="2" key="1">
    <citation type="submission" date="2024-05" db="EMBL/GenBank/DDBJ databases">
        <authorList>
            <person name="Kim S."/>
            <person name="Heo J."/>
            <person name="Choi H."/>
            <person name="Choi Y."/>
            <person name="Kwon S.-W."/>
            <person name="Kim Y."/>
        </authorList>
    </citation>
    <scope>NUCLEOTIDE SEQUENCE</scope>
    <source>
        <strain evidence="2">KACC 23698</strain>
    </source>
</reference>